<evidence type="ECO:0000313" key="2">
    <source>
        <dbReference type="EMBL" id="MDQ0287770.1"/>
    </source>
</evidence>
<comment type="caution">
    <text evidence="2">The sequence shown here is derived from an EMBL/GenBank/DDBJ whole genome shotgun (WGS) entry which is preliminary data.</text>
</comment>
<name>A0ABU0B682_9FIRM</name>
<feature type="compositionally biased region" description="Basic residues" evidence="1">
    <location>
        <begin position="74"/>
        <end position="84"/>
    </location>
</feature>
<proteinExistence type="predicted"/>
<dbReference type="EMBL" id="JAUSUX010000041">
    <property type="protein sequence ID" value="MDQ0287770.1"/>
    <property type="molecule type" value="Genomic_DNA"/>
</dbReference>
<dbReference type="Proteomes" id="UP001225644">
    <property type="component" value="Unassembled WGS sequence"/>
</dbReference>
<sequence>MLHSAADAARTGRESRTISKNVEILLQILTSCDERDMFFAESSKGAGFKPAKIEENMEVELEGENVDMMEGSRKGKKNKNGLKRIKSDQVNY</sequence>
<feature type="region of interest" description="Disordered" evidence="1">
    <location>
        <begin position="63"/>
        <end position="92"/>
    </location>
</feature>
<evidence type="ECO:0000256" key="1">
    <source>
        <dbReference type="SAM" id="MobiDB-lite"/>
    </source>
</evidence>
<keyword evidence="3" id="KW-1185">Reference proteome</keyword>
<protein>
    <submittedName>
        <fullName evidence="2">Uncharacterized protein</fullName>
    </submittedName>
</protein>
<evidence type="ECO:0000313" key="3">
    <source>
        <dbReference type="Proteomes" id="UP001225644"/>
    </source>
</evidence>
<accession>A0ABU0B682</accession>
<organism evidence="2 3">
    <name type="scientific">Desulfofundulus luciae</name>
    <dbReference type="NCBI Taxonomy" id="74702"/>
    <lineage>
        <taxon>Bacteria</taxon>
        <taxon>Bacillati</taxon>
        <taxon>Bacillota</taxon>
        <taxon>Clostridia</taxon>
        <taxon>Eubacteriales</taxon>
        <taxon>Peptococcaceae</taxon>
        <taxon>Desulfofundulus</taxon>
    </lineage>
</organism>
<reference evidence="2 3" key="1">
    <citation type="submission" date="2023-07" db="EMBL/GenBank/DDBJ databases">
        <title>Genomic Encyclopedia of Type Strains, Phase IV (KMG-IV): sequencing the most valuable type-strain genomes for metagenomic binning, comparative biology and taxonomic classification.</title>
        <authorList>
            <person name="Goeker M."/>
        </authorList>
    </citation>
    <scope>NUCLEOTIDE SEQUENCE [LARGE SCALE GENOMIC DNA]</scope>
    <source>
        <strain evidence="2 3">DSM 12396</strain>
    </source>
</reference>
<gene>
    <name evidence="2" type="ORF">J2Z49_002901</name>
</gene>